<evidence type="ECO:0000313" key="1">
    <source>
        <dbReference type="EMBL" id="KAJ1197720.1"/>
    </source>
</evidence>
<proteinExistence type="predicted"/>
<accession>A0AAV7V859</accession>
<keyword evidence="2" id="KW-1185">Reference proteome</keyword>
<name>A0AAV7V859_PLEWA</name>
<gene>
    <name evidence="1" type="ORF">NDU88_001574</name>
</gene>
<organism evidence="1 2">
    <name type="scientific">Pleurodeles waltl</name>
    <name type="common">Iberian ribbed newt</name>
    <dbReference type="NCBI Taxonomy" id="8319"/>
    <lineage>
        <taxon>Eukaryota</taxon>
        <taxon>Metazoa</taxon>
        <taxon>Chordata</taxon>
        <taxon>Craniata</taxon>
        <taxon>Vertebrata</taxon>
        <taxon>Euteleostomi</taxon>
        <taxon>Amphibia</taxon>
        <taxon>Batrachia</taxon>
        <taxon>Caudata</taxon>
        <taxon>Salamandroidea</taxon>
        <taxon>Salamandridae</taxon>
        <taxon>Pleurodelinae</taxon>
        <taxon>Pleurodeles</taxon>
    </lineage>
</organism>
<dbReference type="AlphaFoldDB" id="A0AAV7V859"/>
<evidence type="ECO:0000313" key="2">
    <source>
        <dbReference type="Proteomes" id="UP001066276"/>
    </source>
</evidence>
<protein>
    <submittedName>
        <fullName evidence="1">Uncharacterized protein</fullName>
    </submittedName>
</protein>
<comment type="caution">
    <text evidence="1">The sequence shown here is derived from an EMBL/GenBank/DDBJ whole genome shotgun (WGS) entry which is preliminary data.</text>
</comment>
<sequence length="121" mass="13454">MANQIVLQCFARYDLPTCIHINNTEWQDSEPFEAKKWEESAVIAKSALTSVCAAAFEPAFNPPRLKYVCVWNPRCSLARRRFKSALPGLFTDPLLLIPVPVAEVQNGAPVPRVCQPGRLTG</sequence>
<dbReference type="Proteomes" id="UP001066276">
    <property type="component" value="Chromosome 2_1"/>
</dbReference>
<reference evidence="1" key="1">
    <citation type="journal article" date="2022" name="bioRxiv">
        <title>Sequencing and chromosome-scale assembly of the giantPleurodeles waltlgenome.</title>
        <authorList>
            <person name="Brown T."/>
            <person name="Elewa A."/>
            <person name="Iarovenko S."/>
            <person name="Subramanian E."/>
            <person name="Araus A.J."/>
            <person name="Petzold A."/>
            <person name="Susuki M."/>
            <person name="Suzuki K.-i.T."/>
            <person name="Hayashi T."/>
            <person name="Toyoda A."/>
            <person name="Oliveira C."/>
            <person name="Osipova E."/>
            <person name="Leigh N.D."/>
            <person name="Simon A."/>
            <person name="Yun M.H."/>
        </authorList>
    </citation>
    <scope>NUCLEOTIDE SEQUENCE</scope>
    <source>
        <strain evidence="1">20211129_DDA</strain>
        <tissue evidence="1">Liver</tissue>
    </source>
</reference>
<dbReference type="EMBL" id="JANPWB010000003">
    <property type="protein sequence ID" value="KAJ1197720.1"/>
    <property type="molecule type" value="Genomic_DNA"/>
</dbReference>